<evidence type="ECO:0000313" key="3">
    <source>
        <dbReference type="EMBL" id="CEM06359.1"/>
    </source>
</evidence>
<evidence type="ECO:0000256" key="1">
    <source>
        <dbReference type="SAM" id="MobiDB-lite"/>
    </source>
</evidence>
<keyword evidence="4" id="KW-1185">Reference proteome</keyword>
<feature type="transmembrane region" description="Helical" evidence="2">
    <location>
        <begin position="94"/>
        <end position="118"/>
    </location>
</feature>
<accession>A0A0G4F2E5</accession>
<proteinExistence type="predicted"/>
<dbReference type="VEuPathDB" id="CryptoDB:Vbra_5590"/>
<feature type="transmembrane region" description="Helical" evidence="2">
    <location>
        <begin position="820"/>
        <end position="839"/>
    </location>
</feature>
<gene>
    <name evidence="3" type="ORF">Vbra_5590</name>
</gene>
<evidence type="ECO:0000313" key="4">
    <source>
        <dbReference type="Proteomes" id="UP000041254"/>
    </source>
</evidence>
<feature type="transmembrane region" description="Helical" evidence="2">
    <location>
        <begin position="32"/>
        <end position="53"/>
    </location>
</feature>
<feature type="compositionally biased region" description="Pro residues" evidence="1">
    <location>
        <begin position="706"/>
        <end position="718"/>
    </location>
</feature>
<feature type="compositionally biased region" description="Acidic residues" evidence="1">
    <location>
        <begin position="603"/>
        <end position="620"/>
    </location>
</feature>
<feature type="transmembrane region" description="Helical" evidence="2">
    <location>
        <begin position="165"/>
        <end position="184"/>
    </location>
</feature>
<feature type="compositionally biased region" description="Pro residues" evidence="1">
    <location>
        <begin position="518"/>
        <end position="528"/>
    </location>
</feature>
<feature type="compositionally biased region" description="Pro residues" evidence="1">
    <location>
        <begin position="675"/>
        <end position="685"/>
    </location>
</feature>
<feature type="compositionally biased region" description="Polar residues" evidence="1">
    <location>
        <begin position="724"/>
        <end position="743"/>
    </location>
</feature>
<evidence type="ECO:0000256" key="2">
    <source>
        <dbReference type="SAM" id="Phobius"/>
    </source>
</evidence>
<feature type="compositionally biased region" description="Low complexity" evidence="1">
    <location>
        <begin position="505"/>
        <end position="517"/>
    </location>
</feature>
<dbReference type="EMBL" id="CDMY01000366">
    <property type="protein sequence ID" value="CEM06359.1"/>
    <property type="molecule type" value="Genomic_DNA"/>
</dbReference>
<feature type="compositionally biased region" description="Basic residues" evidence="1">
    <location>
        <begin position="558"/>
        <end position="568"/>
    </location>
</feature>
<keyword evidence="2" id="KW-1133">Transmembrane helix</keyword>
<keyword evidence="2" id="KW-0472">Membrane</keyword>
<organism evidence="3 4">
    <name type="scientific">Vitrella brassicaformis (strain CCMP3155)</name>
    <dbReference type="NCBI Taxonomy" id="1169540"/>
    <lineage>
        <taxon>Eukaryota</taxon>
        <taxon>Sar</taxon>
        <taxon>Alveolata</taxon>
        <taxon>Colpodellida</taxon>
        <taxon>Vitrellaceae</taxon>
        <taxon>Vitrella</taxon>
    </lineage>
</organism>
<feature type="transmembrane region" description="Helical" evidence="2">
    <location>
        <begin position="196"/>
        <end position="217"/>
    </location>
</feature>
<keyword evidence="2" id="KW-0812">Transmembrane</keyword>
<dbReference type="Proteomes" id="UP000041254">
    <property type="component" value="Unassembled WGS sequence"/>
</dbReference>
<name>A0A0G4F2E5_VITBC</name>
<feature type="compositionally biased region" description="Polar residues" evidence="1">
    <location>
        <begin position="360"/>
        <end position="372"/>
    </location>
</feature>
<feature type="transmembrane region" description="Helical" evidence="2">
    <location>
        <begin position="138"/>
        <end position="159"/>
    </location>
</feature>
<protein>
    <submittedName>
        <fullName evidence="3">Uncharacterized protein</fullName>
    </submittedName>
</protein>
<dbReference type="InParanoid" id="A0A0G4F2E5"/>
<feature type="compositionally biased region" description="Low complexity" evidence="1">
    <location>
        <begin position="343"/>
        <end position="353"/>
    </location>
</feature>
<sequence length="860" mass="94712">MDLPVQRQGSVREQRATGEGSVKNGSKSRRRVLLCVFHIQLYALLAVVMQMFIQVPVSIFFGAELRELHSTGLSLTYWSKYDPALTDGTLIRDWYPWSLFLAGMLIDAVRSSLIIPWVMALNHVIHPKLPGRRRIHQWGVALTLGCFLVVVLEYLLRWFTVPYDVSFAVARLPLYLAFLPYIGCISPCWSPPDARWGAFGGMLLMPLFIYVSQNIITGQALTLSDLGKLILRLCLVLISEVCFFFGRVFALRLTTIQPLWRHVIYLPLVCYFSVVGRFLQGVLTNVWTGLAAEVLALVFEIRCHKFAWETDVAAVRVYSAIITRMPPCCHKCHKRRSAPLPSPSTSTPGQQPQRDASARAPQQGSLAEQLTALQKEKGERKKKRQQDQGGADQQAEDELGEGDGHKEDSRRPPIALLQLLFAEESRAFYDTVPVVHFLSETYATLLAPLVIWLYSINAQGPLHEWSLPMVWIQGAIQIVGELLGDFIFIFLPDRLVCGMQPSPPAAQQQQQQQQPLPSLSPPGSPPLPQDAASERGESEVSIPASWITSFSEGNGAHNNHKKKRRYRMRPLALPRSTWQMEMEEEREKEAAHTDTGAGVGAEGEGEADVALEMSQEESEAWESLSPSDIPPETLRGDLGSSSATQQPAKKKPRRQLSLFIDSQPPVPPDDVADEPPSPPPLPPPILTAHPGSPTHHPGDIASSLPPISPSPPPFPPADTPFTSQSTGGSRPTPADSLTLSMSSREGRRPSASSLGTHPAPAASSSDRRSAAGSSAFLLFEGHKGLATARAGENFRLAPIMEHRDTAGGLITAWEGRFTCYLFFWSVCVGWLSLFFLFNFMSNLCPQGNHGGTLLRGACIA</sequence>
<feature type="transmembrane region" description="Helical" evidence="2">
    <location>
        <begin position="229"/>
        <end position="250"/>
    </location>
</feature>
<feature type="compositionally biased region" description="Low complexity" evidence="1">
    <location>
        <begin position="758"/>
        <end position="767"/>
    </location>
</feature>
<feature type="region of interest" description="Disordered" evidence="1">
    <location>
        <begin position="334"/>
        <end position="409"/>
    </location>
</feature>
<dbReference type="AlphaFoldDB" id="A0A0G4F2E5"/>
<feature type="region of interest" description="Disordered" evidence="1">
    <location>
        <begin position="1"/>
        <end position="24"/>
    </location>
</feature>
<reference evidence="3 4" key="1">
    <citation type="submission" date="2014-11" db="EMBL/GenBank/DDBJ databases">
        <authorList>
            <person name="Zhu J."/>
            <person name="Qi W."/>
            <person name="Song R."/>
        </authorList>
    </citation>
    <scope>NUCLEOTIDE SEQUENCE [LARGE SCALE GENOMIC DNA]</scope>
</reference>
<feature type="region of interest" description="Disordered" evidence="1">
    <location>
        <begin position="501"/>
        <end position="767"/>
    </location>
</feature>